<dbReference type="PANTHER" id="PTHR43861:SF6">
    <property type="entry name" value="METHYLTRANSFERASE TYPE 11"/>
    <property type="match status" value="1"/>
</dbReference>
<dbReference type="SUPFAM" id="SSF53335">
    <property type="entry name" value="S-adenosyl-L-methionine-dependent methyltransferases"/>
    <property type="match status" value="1"/>
</dbReference>
<dbReference type="EMBL" id="CP061038">
    <property type="protein sequence ID" value="QNQ08981.1"/>
    <property type="molecule type" value="Genomic_DNA"/>
</dbReference>
<keyword evidence="1" id="KW-0808">Transferase</keyword>
<dbReference type="GO" id="GO:0032259">
    <property type="term" value="P:methylation"/>
    <property type="evidence" value="ECO:0007669"/>
    <property type="project" value="UniProtKB-KW"/>
</dbReference>
<dbReference type="RefSeq" id="WP_187761307.1">
    <property type="nucleotide sequence ID" value="NZ_CP061038.1"/>
</dbReference>
<sequence>MDRIVYDRMAAHDSTHWWYRARRDILADYLTREGNLPARARILEIGCGTGHNLPMLASFGSVDAIEIDPAARDIASLRLGREVSAAPLPILPGVERGAYDLIAVLDVVEHIEDDVAALQAMATCLKPGGKILITVPAHQWLWSAHDVVNHHHRRYSKGTLIAAIRKAGLEPRKLGYFNSLLFPLAAAARLLGRLTGRDDSDDSPPPKPVNALFEVIFRLERHLVGRVPMTPGVSIITLAAPKA</sequence>
<reference evidence="1 2" key="1">
    <citation type="submission" date="2020-09" db="EMBL/GenBank/DDBJ databases">
        <title>Sphingomonas sp., a new species isolated from pork steak.</title>
        <authorList>
            <person name="Heidler von Heilborn D."/>
        </authorList>
    </citation>
    <scope>NUCLEOTIDE SEQUENCE [LARGE SCALE GENOMIC DNA]</scope>
    <source>
        <strain evidence="2">S8-3T</strain>
    </source>
</reference>
<dbReference type="PANTHER" id="PTHR43861">
    <property type="entry name" value="TRANS-ACONITATE 2-METHYLTRANSFERASE-RELATED"/>
    <property type="match status" value="1"/>
</dbReference>
<dbReference type="InterPro" id="IPR029063">
    <property type="entry name" value="SAM-dependent_MTases_sf"/>
</dbReference>
<dbReference type="KEGG" id="spap:H3Z74_20150"/>
<dbReference type="AlphaFoldDB" id="A0A7H0LH28"/>
<protein>
    <submittedName>
        <fullName evidence="1">Class I SAM-dependent methyltransferase</fullName>
    </submittedName>
</protein>
<keyword evidence="1" id="KW-0489">Methyltransferase</keyword>
<keyword evidence="2" id="KW-1185">Reference proteome</keyword>
<dbReference type="Pfam" id="PF13489">
    <property type="entry name" value="Methyltransf_23"/>
    <property type="match status" value="1"/>
</dbReference>
<dbReference type="Gene3D" id="3.40.50.150">
    <property type="entry name" value="Vaccinia Virus protein VP39"/>
    <property type="match status" value="1"/>
</dbReference>
<dbReference type="GO" id="GO:0008168">
    <property type="term" value="F:methyltransferase activity"/>
    <property type="evidence" value="ECO:0007669"/>
    <property type="project" value="UniProtKB-KW"/>
</dbReference>
<organism evidence="1 2">
    <name type="scientific">Sphingomonas alpina</name>
    <dbReference type="NCBI Taxonomy" id="653931"/>
    <lineage>
        <taxon>Bacteria</taxon>
        <taxon>Pseudomonadati</taxon>
        <taxon>Pseudomonadota</taxon>
        <taxon>Alphaproteobacteria</taxon>
        <taxon>Sphingomonadales</taxon>
        <taxon>Sphingomonadaceae</taxon>
        <taxon>Sphingomonas</taxon>
    </lineage>
</organism>
<accession>A0A7H0LH28</accession>
<proteinExistence type="predicted"/>
<evidence type="ECO:0000313" key="1">
    <source>
        <dbReference type="EMBL" id="QNQ08981.1"/>
    </source>
</evidence>
<evidence type="ECO:0000313" key="2">
    <source>
        <dbReference type="Proteomes" id="UP000516148"/>
    </source>
</evidence>
<gene>
    <name evidence="1" type="ORF">H3Z74_20150</name>
</gene>
<name>A0A7H0LH28_9SPHN</name>
<dbReference type="CDD" id="cd02440">
    <property type="entry name" value="AdoMet_MTases"/>
    <property type="match status" value="1"/>
</dbReference>
<dbReference type="Proteomes" id="UP000516148">
    <property type="component" value="Chromosome"/>
</dbReference>